<feature type="transmembrane region" description="Helical" evidence="1">
    <location>
        <begin position="37"/>
        <end position="57"/>
    </location>
</feature>
<keyword evidence="1" id="KW-0812">Transmembrane</keyword>
<keyword evidence="3" id="KW-1185">Reference proteome</keyword>
<dbReference type="Pfam" id="PF05787">
    <property type="entry name" value="PhoX"/>
    <property type="match status" value="1"/>
</dbReference>
<dbReference type="Proteomes" id="UP000474757">
    <property type="component" value="Unassembled WGS sequence"/>
</dbReference>
<organism evidence="2 3">
    <name type="scientific">Pseudoroseicyclus tamaricis</name>
    <dbReference type="NCBI Taxonomy" id="2705421"/>
    <lineage>
        <taxon>Bacteria</taxon>
        <taxon>Pseudomonadati</taxon>
        <taxon>Pseudomonadota</taxon>
        <taxon>Alphaproteobacteria</taxon>
        <taxon>Rhodobacterales</taxon>
        <taxon>Paracoccaceae</taxon>
        <taxon>Pseudoroseicyclus</taxon>
    </lineage>
</organism>
<dbReference type="AlphaFoldDB" id="A0A6B2JIA8"/>
<proteinExistence type="predicted"/>
<protein>
    <submittedName>
        <fullName evidence="2">PhoX family phosphatase</fullName>
    </submittedName>
</protein>
<dbReference type="InterPro" id="IPR008557">
    <property type="entry name" value="PhoX"/>
</dbReference>
<dbReference type="PROSITE" id="PS51318">
    <property type="entry name" value="TAT"/>
    <property type="match status" value="1"/>
</dbReference>
<dbReference type="SUPFAM" id="SSF63829">
    <property type="entry name" value="Calcium-dependent phosphotriesterase"/>
    <property type="match status" value="1"/>
</dbReference>
<comment type="caution">
    <text evidence="2">The sequence shown here is derived from an EMBL/GenBank/DDBJ whole genome shotgun (WGS) entry which is preliminary data.</text>
</comment>
<dbReference type="EMBL" id="JAAGAB010000002">
    <property type="protein sequence ID" value="NDV01101.1"/>
    <property type="molecule type" value="Genomic_DNA"/>
</dbReference>
<accession>A0A6B2JIA8</accession>
<evidence type="ECO:0000313" key="2">
    <source>
        <dbReference type="EMBL" id="NDV01101.1"/>
    </source>
</evidence>
<evidence type="ECO:0000256" key="1">
    <source>
        <dbReference type="SAM" id="Phobius"/>
    </source>
</evidence>
<sequence>MSDKHPMSADEWDELNFPRAEVQEFDRVVERAISRRGFLGGVLTFGSGAAVMGAGLLKGSTALAQGSSRFAFENLPAQTDSTIHVPDGYSWDILVRWGDPLFSDAPEFDPELGIPTEGSDRVFGENTDGMELFSIDGREILVVNSEYTNNEINLVGSAGTETEGQAEETTVASADAVLRLQQFQGVNVLEIEEGPSGWSVVVDSPYNRRIHHNTPMMIDGPAAGHALLQTEADPTGTESLGTFNNCGAGRTPWGTYLTCEENFNGYFGATEGLPTDEQIAAGYQRYGINETGFDYNYHQFDTRFDVSMNPNEPHRAGYIVEIDPADADSTPVKRTALGRFKHENAACTLANDNRVVVYMGDDERGEFIYKWVSRDAYEEGGDTSTLLTEGQLYVAVFNDDMSGEWVALTEEATGMSAAEIAIFTRTAGSAVGATTMDRPEWVAVNPTAVEAYCCLTNNSRRGVENDAGEVIANAGGDPMVLNAPNPREANDYGQIVRWRPAGEDHGSDGFDWDLYVMAGNPAAEEAPYDGSETINAGNLFNSPDGMQIDTTGLIWIQTDGDDSNEGAFEGMGNNQMLAGDPETGEIRRFLTGPKGSEVTGLTWSSDRRTMFVGIQHPGAPFPDGEGALPRSSIVVVKRNDHEVLG</sequence>
<dbReference type="PANTHER" id="PTHR35399:SF2">
    <property type="entry name" value="DUF839 DOMAIN-CONTAINING PROTEIN"/>
    <property type="match status" value="1"/>
</dbReference>
<dbReference type="RefSeq" id="WP_163892406.1">
    <property type="nucleotide sequence ID" value="NZ_JAAFYS010000002.1"/>
</dbReference>
<evidence type="ECO:0000313" key="3">
    <source>
        <dbReference type="Proteomes" id="UP000474757"/>
    </source>
</evidence>
<dbReference type="InterPro" id="IPR006311">
    <property type="entry name" value="TAT_signal"/>
</dbReference>
<keyword evidence="1" id="KW-0472">Membrane</keyword>
<dbReference type="PANTHER" id="PTHR35399">
    <property type="entry name" value="SLR8030 PROTEIN"/>
    <property type="match status" value="1"/>
</dbReference>
<keyword evidence="1" id="KW-1133">Transmembrane helix</keyword>
<gene>
    <name evidence="2" type="ORF">GZA08_08995</name>
</gene>
<name>A0A6B2JIA8_9RHOB</name>
<reference evidence="2 3" key="1">
    <citation type="submission" date="2020-02" db="EMBL/GenBank/DDBJ databases">
        <title>Pseudoroseicyclus tamarix, sp. nov., isolated from offshore sediment of a Tamarix chinensis forest.</title>
        <authorList>
            <person name="Gai Y."/>
        </authorList>
    </citation>
    <scope>NUCLEOTIDE SEQUENCE [LARGE SCALE GENOMIC DNA]</scope>
    <source>
        <strain evidence="2 3">CLL3-39</strain>
    </source>
</reference>